<name>A0AAD5T8L7_9FUNG</name>
<protein>
    <submittedName>
        <fullName evidence="2">Uncharacterized protein</fullName>
    </submittedName>
</protein>
<keyword evidence="3" id="KW-1185">Reference proteome</keyword>
<keyword evidence="1" id="KW-1133">Transmembrane helix</keyword>
<reference evidence="2" key="1">
    <citation type="submission" date="2020-05" db="EMBL/GenBank/DDBJ databases">
        <title>Phylogenomic resolution of chytrid fungi.</title>
        <authorList>
            <person name="Stajich J.E."/>
            <person name="Amses K."/>
            <person name="Simmons R."/>
            <person name="Seto K."/>
            <person name="Myers J."/>
            <person name="Bonds A."/>
            <person name="Quandt C.A."/>
            <person name="Barry K."/>
            <person name="Liu P."/>
            <person name="Grigoriev I."/>
            <person name="Longcore J.E."/>
            <person name="James T.Y."/>
        </authorList>
    </citation>
    <scope>NUCLEOTIDE SEQUENCE</scope>
    <source>
        <strain evidence="2">JEL0513</strain>
    </source>
</reference>
<feature type="transmembrane region" description="Helical" evidence="1">
    <location>
        <begin position="121"/>
        <end position="148"/>
    </location>
</feature>
<gene>
    <name evidence="2" type="ORF">HK100_002721</name>
</gene>
<sequence length="200" mass="22225">MGEIKLDDQYIRELQKAPNGFEESTVESFVTAKVFKFLEAQNELAQKIYMLHTALEFLIGATIAGMSQYTNSNLYFQTPMTCLTLLVLYAAVMGLTASSLYSSNTKKNYVICAVSLTEFIIAASMFFVSLVIFGLIALANNVGMIYLVRKQREVLPEIMDSIGIKMEEENCGEGSERILKAGISWSYAVEAYLPILVGAY</sequence>
<evidence type="ECO:0000256" key="1">
    <source>
        <dbReference type="SAM" id="Phobius"/>
    </source>
</evidence>
<evidence type="ECO:0000313" key="3">
    <source>
        <dbReference type="Proteomes" id="UP001211907"/>
    </source>
</evidence>
<evidence type="ECO:0000313" key="2">
    <source>
        <dbReference type="EMBL" id="KAJ3135404.1"/>
    </source>
</evidence>
<proteinExistence type="predicted"/>
<feature type="transmembrane region" description="Helical" evidence="1">
    <location>
        <begin position="48"/>
        <end position="69"/>
    </location>
</feature>
<organism evidence="2 3">
    <name type="scientific">Physocladia obscura</name>
    <dbReference type="NCBI Taxonomy" id="109957"/>
    <lineage>
        <taxon>Eukaryota</taxon>
        <taxon>Fungi</taxon>
        <taxon>Fungi incertae sedis</taxon>
        <taxon>Chytridiomycota</taxon>
        <taxon>Chytridiomycota incertae sedis</taxon>
        <taxon>Chytridiomycetes</taxon>
        <taxon>Chytridiales</taxon>
        <taxon>Chytriomycetaceae</taxon>
        <taxon>Physocladia</taxon>
    </lineage>
</organism>
<accession>A0AAD5T8L7</accession>
<keyword evidence="1" id="KW-0812">Transmembrane</keyword>
<comment type="caution">
    <text evidence="2">The sequence shown here is derived from an EMBL/GenBank/DDBJ whole genome shotgun (WGS) entry which is preliminary data.</text>
</comment>
<feature type="transmembrane region" description="Helical" evidence="1">
    <location>
        <begin position="81"/>
        <end position="101"/>
    </location>
</feature>
<dbReference type="Proteomes" id="UP001211907">
    <property type="component" value="Unassembled WGS sequence"/>
</dbReference>
<dbReference type="AlphaFoldDB" id="A0AAD5T8L7"/>
<keyword evidence="1" id="KW-0472">Membrane</keyword>
<dbReference type="EMBL" id="JADGJH010000164">
    <property type="protein sequence ID" value="KAJ3135404.1"/>
    <property type="molecule type" value="Genomic_DNA"/>
</dbReference>